<dbReference type="AlphaFoldDB" id="B3RL49"/>
<dbReference type="GeneID" id="6749117"/>
<dbReference type="RefSeq" id="XP_002107902.1">
    <property type="nucleotide sequence ID" value="XM_002107866.1"/>
</dbReference>
<feature type="transmembrane region" description="Helical" evidence="8">
    <location>
        <begin position="122"/>
        <end position="144"/>
    </location>
</feature>
<accession>B3RL49</accession>
<keyword evidence="4" id="KW-0297">G-protein coupled receptor</keyword>
<feature type="transmembrane region" description="Helical" evidence="8">
    <location>
        <begin position="6"/>
        <end position="22"/>
    </location>
</feature>
<dbReference type="PROSITE" id="PS50262">
    <property type="entry name" value="G_PROTEIN_RECEP_F1_2"/>
    <property type="match status" value="1"/>
</dbReference>
<keyword evidence="11" id="KW-1185">Reference proteome</keyword>
<evidence type="ECO:0000256" key="1">
    <source>
        <dbReference type="ARBA" id="ARBA00004141"/>
    </source>
</evidence>
<dbReference type="PRINTS" id="PR00237">
    <property type="entry name" value="GPCRRHODOPSN"/>
</dbReference>
<dbReference type="OrthoDB" id="9876908at2759"/>
<evidence type="ECO:0000259" key="9">
    <source>
        <dbReference type="PROSITE" id="PS50262"/>
    </source>
</evidence>
<dbReference type="eggNOG" id="KOG3656">
    <property type="taxonomic scope" value="Eukaryota"/>
</dbReference>
<dbReference type="InParanoid" id="B3RL49"/>
<protein>
    <recommendedName>
        <fullName evidence="9">G-protein coupled receptors family 1 profile domain-containing protein</fullName>
    </recommendedName>
</protein>
<dbReference type="Proteomes" id="UP000009022">
    <property type="component" value="Unassembled WGS sequence"/>
</dbReference>
<keyword evidence="2 8" id="KW-0812">Transmembrane</keyword>
<dbReference type="CDD" id="cd00637">
    <property type="entry name" value="7tm_classA_rhodopsin-like"/>
    <property type="match status" value="1"/>
</dbReference>
<feature type="domain" description="G-protein coupled receptors family 1 profile" evidence="9">
    <location>
        <begin position="1"/>
        <end position="238"/>
    </location>
</feature>
<dbReference type="Pfam" id="PF00001">
    <property type="entry name" value="7tm_1"/>
    <property type="match status" value="1"/>
</dbReference>
<feature type="transmembrane region" description="Helical" evidence="8">
    <location>
        <begin position="34"/>
        <end position="56"/>
    </location>
</feature>
<dbReference type="CTD" id="6749117"/>
<comment type="subcellular location">
    <subcellularLocation>
        <location evidence="1">Membrane</location>
        <topology evidence="1">Multi-pass membrane protein</topology>
    </subcellularLocation>
</comment>
<dbReference type="KEGG" id="tad:TRIADDRAFT_51877"/>
<evidence type="ECO:0000313" key="10">
    <source>
        <dbReference type="EMBL" id="EDV28700.1"/>
    </source>
</evidence>
<evidence type="ECO:0000256" key="5">
    <source>
        <dbReference type="ARBA" id="ARBA00023136"/>
    </source>
</evidence>
<gene>
    <name evidence="10" type="ORF">TRIADDRAFT_51877</name>
</gene>
<dbReference type="InterPro" id="IPR017452">
    <property type="entry name" value="GPCR_Rhodpsn_7TM"/>
</dbReference>
<dbReference type="GO" id="GO:0007218">
    <property type="term" value="P:neuropeptide signaling pathway"/>
    <property type="evidence" value="ECO:0000318"/>
    <property type="project" value="GO_Central"/>
</dbReference>
<dbReference type="GO" id="GO:0005886">
    <property type="term" value="C:plasma membrane"/>
    <property type="evidence" value="ECO:0000318"/>
    <property type="project" value="GO_Central"/>
</dbReference>
<proteinExistence type="predicted"/>
<keyword evidence="3 8" id="KW-1133">Transmembrane helix</keyword>
<evidence type="ECO:0000256" key="7">
    <source>
        <dbReference type="ARBA" id="ARBA00023224"/>
    </source>
</evidence>
<keyword evidence="5 8" id="KW-0472">Membrane</keyword>
<dbReference type="GO" id="GO:0008528">
    <property type="term" value="F:G protein-coupled peptide receptor activity"/>
    <property type="evidence" value="ECO:0000318"/>
    <property type="project" value="GO_Central"/>
</dbReference>
<keyword evidence="6" id="KW-0675">Receptor</keyword>
<feature type="transmembrane region" description="Helical" evidence="8">
    <location>
        <begin position="76"/>
        <end position="101"/>
    </location>
</feature>
<dbReference type="PANTHER" id="PTHR45695:SF9">
    <property type="entry name" value="LEUCOKININ RECEPTOR"/>
    <property type="match status" value="1"/>
</dbReference>
<feature type="transmembrane region" description="Helical" evidence="8">
    <location>
        <begin position="176"/>
        <end position="201"/>
    </location>
</feature>
<reference evidence="10 11" key="1">
    <citation type="journal article" date="2008" name="Nature">
        <title>The Trichoplax genome and the nature of placozoans.</title>
        <authorList>
            <person name="Srivastava M."/>
            <person name="Begovic E."/>
            <person name="Chapman J."/>
            <person name="Putnam N.H."/>
            <person name="Hellsten U."/>
            <person name="Kawashima T."/>
            <person name="Kuo A."/>
            <person name="Mitros T."/>
            <person name="Salamov A."/>
            <person name="Carpenter M.L."/>
            <person name="Signorovitch A.Y."/>
            <person name="Moreno M.A."/>
            <person name="Kamm K."/>
            <person name="Grimwood J."/>
            <person name="Schmutz J."/>
            <person name="Shapiro H."/>
            <person name="Grigoriev I.V."/>
            <person name="Buss L.W."/>
            <person name="Schierwater B."/>
            <person name="Dellaporta S.L."/>
            <person name="Rokhsar D.S."/>
        </authorList>
    </citation>
    <scope>NUCLEOTIDE SEQUENCE [LARGE SCALE GENOMIC DNA]</scope>
    <source>
        <strain evidence="10 11">Grell-BS-1999</strain>
    </source>
</reference>
<dbReference type="Gene3D" id="1.20.1070.10">
    <property type="entry name" value="Rhodopsin 7-helix transmembrane proteins"/>
    <property type="match status" value="1"/>
</dbReference>
<evidence type="ECO:0000256" key="2">
    <source>
        <dbReference type="ARBA" id="ARBA00022692"/>
    </source>
</evidence>
<evidence type="ECO:0000256" key="6">
    <source>
        <dbReference type="ARBA" id="ARBA00023170"/>
    </source>
</evidence>
<evidence type="ECO:0000256" key="3">
    <source>
        <dbReference type="ARBA" id="ARBA00022989"/>
    </source>
</evidence>
<evidence type="ECO:0000256" key="4">
    <source>
        <dbReference type="ARBA" id="ARBA00023040"/>
    </source>
</evidence>
<evidence type="ECO:0000256" key="8">
    <source>
        <dbReference type="SAM" id="Phobius"/>
    </source>
</evidence>
<dbReference type="HOGENOM" id="CLU_842875_0_0_1"/>
<keyword evidence="7" id="KW-0807">Transducer</keyword>
<evidence type="ECO:0000313" key="11">
    <source>
        <dbReference type="Proteomes" id="UP000009022"/>
    </source>
</evidence>
<dbReference type="EMBL" id="DS985241">
    <property type="protein sequence ID" value="EDV28700.1"/>
    <property type="molecule type" value="Genomic_DNA"/>
</dbReference>
<dbReference type="SUPFAM" id="SSF81321">
    <property type="entry name" value="Family A G protein-coupled receptor-like"/>
    <property type="match status" value="1"/>
</dbReference>
<dbReference type="InterPro" id="IPR000276">
    <property type="entry name" value="GPCR_Rhodpsn"/>
</dbReference>
<sequence length="330" mass="38144">MGSMFFAGIVFASVYIFPRYVIPEISMQNNIYCSLAGIIAPTAIVIINLHLMMISWDKYHAAHDPFEHRAVKDKKAFGIISSLVIWILAIYTGLLPIILQFRVIDQRDCSQISYINIHYERVYYYLVVGIFFVLPFIIKTYFYLSIYQIIKKSTAKAIGDTNKIQDIRKHYKAAKVIAILVITYFLMWTPFVIYLAFWIGISSEKLFYNPQLFKSILDWRQASQCVAFTYPAINPILYGYFIPDIRNYFVSLFYKRERLNTSLSRTKLTNASFGASEMKDAQRNYDNANRSNEQIACVQNYDNSVTKLDLNPNIVDASFSDSSQLNVASF</sequence>
<name>B3RL49_TRIAD</name>
<dbReference type="PhylomeDB" id="B3RL49"/>
<dbReference type="PANTHER" id="PTHR45695">
    <property type="entry name" value="LEUCOKININ RECEPTOR-RELATED"/>
    <property type="match status" value="1"/>
</dbReference>
<organism evidence="10 11">
    <name type="scientific">Trichoplax adhaerens</name>
    <name type="common">Trichoplax reptans</name>
    <dbReference type="NCBI Taxonomy" id="10228"/>
    <lineage>
        <taxon>Eukaryota</taxon>
        <taxon>Metazoa</taxon>
        <taxon>Placozoa</taxon>
        <taxon>Uniplacotomia</taxon>
        <taxon>Trichoplacea</taxon>
        <taxon>Trichoplacidae</taxon>
        <taxon>Trichoplax</taxon>
    </lineage>
</organism>